<dbReference type="OrthoDB" id="9813151at2"/>
<dbReference type="GO" id="GO:0005886">
    <property type="term" value="C:plasma membrane"/>
    <property type="evidence" value="ECO:0007669"/>
    <property type="project" value="UniProtKB-SubCell"/>
</dbReference>
<dbReference type="Pfam" id="PF08448">
    <property type="entry name" value="PAS_4"/>
    <property type="match status" value="1"/>
</dbReference>
<dbReference type="CDD" id="cd00075">
    <property type="entry name" value="HATPase"/>
    <property type="match status" value="1"/>
</dbReference>
<comment type="subcellular location">
    <subcellularLocation>
        <location evidence="2">Cell membrane</location>
    </subcellularLocation>
    <subcellularLocation>
        <location evidence="3">Membrane raft</location>
        <topology evidence="3">Multi-pass membrane protein</topology>
    </subcellularLocation>
</comment>
<dbReference type="SMART" id="SM00388">
    <property type="entry name" value="HisKA"/>
    <property type="match status" value="1"/>
</dbReference>
<dbReference type="Pfam" id="PF02518">
    <property type="entry name" value="HATPase_c"/>
    <property type="match status" value="1"/>
</dbReference>
<dbReference type="EMBL" id="CP042914">
    <property type="protein sequence ID" value="QEG43478.1"/>
    <property type="molecule type" value="Genomic_DNA"/>
</dbReference>
<dbReference type="InterPro" id="IPR003661">
    <property type="entry name" value="HisK_dim/P_dom"/>
</dbReference>
<keyword evidence="9" id="KW-0418">Kinase</keyword>
<keyword evidence="13" id="KW-0812">Transmembrane</keyword>
<gene>
    <name evidence="15" type="primary">phoR_3</name>
    <name evidence="15" type="ORF">UC8_55280</name>
</gene>
<keyword evidence="10" id="KW-0067">ATP-binding</keyword>
<evidence type="ECO:0000256" key="1">
    <source>
        <dbReference type="ARBA" id="ARBA00000085"/>
    </source>
</evidence>
<keyword evidence="16" id="KW-1185">Reference proteome</keyword>
<evidence type="ECO:0000256" key="8">
    <source>
        <dbReference type="ARBA" id="ARBA00022741"/>
    </source>
</evidence>
<organism evidence="15 16">
    <name type="scientific">Roseimaritima ulvae</name>
    <dbReference type="NCBI Taxonomy" id="980254"/>
    <lineage>
        <taxon>Bacteria</taxon>
        <taxon>Pseudomonadati</taxon>
        <taxon>Planctomycetota</taxon>
        <taxon>Planctomycetia</taxon>
        <taxon>Pirellulales</taxon>
        <taxon>Pirellulaceae</taxon>
        <taxon>Roseimaritima</taxon>
    </lineage>
</organism>
<dbReference type="CDD" id="cd00082">
    <property type="entry name" value="HisKA"/>
    <property type="match status" value="1"/>
</dbReference>
<keyword evidence="6" id="KW-0597">Phosphoprotein</keyword>
<dbReference type="FunFam" id="1.10.287.130:FF:000001">
    <property type="entry name" value="Two-component sensor histidine kinase"/>
    <property type="match status" value="1"/>
</dbReference>
<dbReference type="SUPFAM" id="SSF55874">
    <property type="entry name" value="ATPase domain of HSP90 chaperone/DNA topoisomerase II/histidine kinase"/>
    <property type="match status" value="1"/>
</dbReference>
<dbReference type="PANTHER" id="PTHR43711">
    <property type="entry name" value="TWO-COMPONENT HISTIDINE KINASE"/>
    <property type="match status" value="1"/>
</dbReference>
<evidence type="ECO:0000256" key="3">
    <source>
        <dbReference type="ARBA" id="ARBA00004314"/>
    </source>
</evidence>
<sequence length="480" mass="52698">MPSPTSNSLTHRLVDRHLAFGLACVFAGTVAIHLTLWQGDNQMIAGAVAVPLGVLLVGGWMLRNVTRVPGSIEGQLRNLAEQTAVPLQPLKESGPVAAGWNSLLSRLNRHDAAHSLADRLTEAFCQSGGSRWEAAFMNLPDGFAITNESGTIEACNPALLRVLRLPSDQAITGRNLQHLLQQWTGETDNPALQQLAQSSCKITCELRCGSTTAEGVLRVARCGIADSQDSGTSQGLVWNIRDNTQQRLSEEMRNEFVFTATHELRTPLANIKAYAETLTLDMDLDIEKQKGFFNIINAEATRLARFIDELLDVSQMESGSMGVVRHETDLERLLQEVFEHVQPQARKQQLELESVLPPKLPKVQADKDKLAAAMVNLLGNAIKYTPQGGQVRLKVEQDKQYVHLQVEDTGIGIHEDEISRIGEKFFRCHDERIQDIPGSGLGVAFAQEVARLHGGKLSIRSQLNEGSQFTLSLPAAREAS</sequence>
<dbReference type="SMART" id="SM00387">
    <property type="entry name" value="HATPase_c"/>
    <property type="match status" value="1"/>
</dbReference>
<keyword evidence="5" id="KW-1003">Cell membrane</keyword>
<accession>A0A5B9QWQ1</accession>
<evidence type="ECO:0000256" key="13">
    <source>
        <dbReference type="SAM" id="Phobius"/>
    </source>
</evidence>
<feature type="transmembrane region" description="Helical" evidence="13">
    <location>
        <begin position="18"/>
        <end position="37"/>
    </location>
</feature>
<evidence type="ECO:0000256" key="9">
    <source>
        <dbReference type="ARBA" id="ARBA00022777"/>
    </source>
</evidence>
<dbReference type="EC" id="2.7.13.3" evidence="4"/>
<dbReference type="GO" id="GO:0000155">
    <property type="term" value="F:phosphorelay sensor kinase activity"/>
    <property type="evidence" value="ECO:0007669"/>
    <property type="project" value="InterPro"/>
</dbReference>
<dbReference type="InterPro" id="IPR004358">
    <property type="entry name" value="Sig_transdc_His_kin-like_C"/>
</dbReference>
<evidence type="ECO:0000313" key="16">
    <source>
        <dbReference type="Proteomes" id="UP000325286"/>
    </source>
</evidence>
<dbReference type="InterPro" id="IPR050736">
    <property type="entry name" value="Sensor_HK_Regulatory"/>
</dbReference>
<dbReference type="SMART" id="SM00091">
    <property type="entry name" value="PAS"/>
    <property type="match status" value="1"/>
</dbReference>
<dbReference type="GO" id="GO:0045121">
    <property type="term" value="C:membrane raft"/>
    <property type="evidence" value="ECO:0007669"/>
    <property type="project" value="UniProtKB-SubCell"/>
</dbReference>
<proteinExistence type="predicted"/>
<dbReference type="InterPro" id="IPR005467">
    <property type="entry name" value="His_kinase_dom"/>
</dbReference>
<evidence type="ECO:0000256" key="11">
    <source>
        <dbReference type="ARBA" id="ARBA00023012"/>
    </source>
</evidence>
<evidence type="ECO:0000256" key="4">
    <source>
        <dbReference type="ARBA" id="ARBA00012438"/>
    </source>
</evidence>
<feature type="transmembrane region" description="Helical" evidence="13">
    <location>
        <begin position="43"/>
        <end position="62"/>
    </location>
</feature>
<evidence type="ECO:0000313" key="15">
    <source>
        <dbReference type="EMBL" id="QEG43478.1"/>
    </source>
</evidence>
<dbReference type="Pfam" id="PF00512">
    <property type="entry name" value="HisKA"/>
    <property type="match status" value="1"/>
</dbReference>
<evidence type="ECO:0000256" key="7">
    <source>
        <dbReference type="ARBA" id="ARBA00022679"/>
    </source>
</evidence>
<keyword evidence="11" id="KW-0902">Two-component regulatory system</keyword>
<dbReference type="KEGG" id="rul:UC8_55280"/>
<reference evidence="15 16" key="1">
    <citation type="submission" date="2019-08" db="EMBL/GenBank/DDBJ databases">
        <title>Deep-cultivation of Planctomycetes and their phenomic and genomic characterization uncovers novel biology.</title>
        <authorList>
            <person name="Wiegand S."/>
            <person name="Jogler M."/>
            <person name="Boedeker C."/>
            <person name="Pinto D."/>
            <person name="Vollmers J."/>
            <person name="Rivas-Marin E."/>
            <person name="Kohn T."/>
            <person name="Peeters S.H."/>
            <person name="Heuer A."/>
            <person name="Rast P."/>
            <person name="Oberbeckmann S."/>
            <person name="Bunk B."/>
            <person name="Jeske O."/>
            <person name="Meyerdierks A."/>
            <person name="Storesund J.E."/>
            <person name="Kallscheuer N."/>
            <person name="Luecker S."/>
            <person name="Lage O.M."/>
            <person name="Pohl T."/>
            <person name="Merkel B.J."/>
            <person name="Hornburger P."/>
            <person name="Mueller R.-W."/>
            <person name="Bruemmer F."/>
            <person name="Labrenz M."/>
            <person name="Spormann A.M."/>
            <person name="Op den Camp H."/>
            <person name="Overmann J."/>
            <person name="Amann R."/>
            <person name="Jetten M.S.M."/>
            <person name="Mascher T."/>
            <person name="Medema M.H."/>
            <person name="Devos D.P."/>
            <person name="Kaster A.-K."/>
            <person name="Ovreas L."/>
            <person name="Rohde M."/>
            <person name="Galperin M.Y."/>
            <person name="Jogler C."/>
        </authorList>
    </citation>
    <scope>NUCLEOTIDE SEQUENCE [LARGE SCALE GENOMIC DNA]</scope>
    <source>
        <strain evidence="15 16">UC8</strain>
    </source>
</reference>
<dbReference type="GO" id="GO:0005524">
    <property type="term" value="F:ATP binding"/>
    <property type="evidence" value="ECO:0007669"/>
    <property type="project" value="UniProtKB-KW"/>
</dbReference>
<keyword evidence="13" id="KW-1133">Transmembrane helix</keyword>
<feature type="domain" description="Histidine kinase" evidence="14">
    <location>
        <begin position="259"/>
        <end position="477"/>
    </location>
</feature>
<dbReference type="Gene3D" id="1.10.287.130">
    <property type="match status" value="1"/>
</dbReference>
<dbReference type="PROSITE" id="PS50109">
    <property type="entry name" value="HIS_KIN"/>
    <property type="match status" value="1"/>
</dbReference>
<comment type="catalytic activity">
    <reaction evidence="1">
        <text>ATP + protein L-histidine = ADP + protein N-phospho-L-histidine.</text>
        <dbReference type="EC" id="2.7.13.3"/>
    </reaction>
</comment>
<dbReference type="InterPro" id="IPR013656">
    <property type="entry name" value="PAS_4"/>
</dbReference>
<dbReference type="InterPro" id="IPR000014">
    <property type="entry name" value="PAS"/>
</dbReference>
<keyword evidence="7 15" id="KW-0808">Transferase</keyword>
<dbReference type="SUPFAM" id="SSF47384">
    <property type="entry name" value="Homodimeric domain of signal transducing histidine kinase"/>
    <property type="match status" value="1"/>
</dbReference>
<dbReference type="AlphaFoldDB" id="A0A5B9QWQ1"/>
<evidence type="ECO:0000259" key="14">
    <source>
        <dbReference type="PROSITE" id="PS50109"/>
    </source>
</evidence>
<dbReference type="InterPro" id="IPR035965">
    <property type="entry name" value="PAS-like_dom_sf"/>
</dbReference>
<keyword evidence="12 13" id="KW-0472">Membrane</keyword>
<dbReference type="PANTHER" id="PTHR43711:SF1">
    <property type="entry name" value="HISTIDINE KINASE 1"/>
    <property type="match status" value="1"/>
</dbReference>
<dbReference type="CDD" id="cd00130">
    <property type="entry name" value="PAS"/>
    <property type="match status" value="1"/>
</dbReference>
<evidence type="ECO:0000256" key="10">
    <source>
        <dbReference type="ARBA" id="ARBA00022840"/>
    </source>
</evidence>
<dbReference type="InterPro" id="IPR003594">
    <property type="entry name" value="HATPase_dom"/>
</dbReference>
<dbReference type="Gene3D" id="3.30.565.10">
    <property type="entry name" value="Histidine kinase-like ATPase, C-terminal domain"/>
    <property type="match status" value="1"/>
</dbReference>
<name>A0A5B9QWQ1_9BACT</name>
<evidence type="ECO:0000256" key="6">
    <source>
        <dbReference type="ARBA" id="ARBA00022553"/>
    </source>
</evidence>
<dbReference type="Gene3D" id="3.30.450.20">
    <property type="entry name" value="PAS domain"/>
    <property type="match status" value="1"/>
</dbReference>
<dbReference type="FunFam" id="3.30.565.10:FF:000023">
    <property type="entry name" value="PAS domain-containing sensor histidine kinase"/>
    <property type="match status" value="1"/>
</dbReference>
<dbReference type="Proteomes" id="UP000325286">
    <property type="component" value="Chromosome"/>
</dbReference>
<protein>
    <recommendedName>
        <fullName evidence="4">histidine kinase</fullName>
        <ecNumber evidence="4">2.7.13.3</ecNumber>
    </recommendedName>
</protein>
<dbReference type="InterPro" id="IPR036097">
    <property type="entry name" value="HisK_dim/P_sf"/>
</dbReference>
<dbReference type="PRINTS" id="PR00344">
    <property type="entry name" value="BCTRLSENSOR"/>
</dbReference>
<dbReference type="InterPro" id="IPR036890">
    <property type="entry name" value="HATPase_C_sf"/>
</dbReference>
<evidence type="ECO:0000256" key="12">
    <source>
        <dbReference type="ARBA" id="ARBA00023136"/>
    </source>
</evidence>
<dbReference type="RefSeq" id="WP_068129693.1">
    <property type="nucleotide sequence ID" value="NZ_CP042914.1"/>
</dbReference>
<evidence type="ECO:0000256" key="5">
    <source>
        <dbReference type="ARBA" id="ARBA00022475"/>
    </source>
</evidence>
<keyword evidence="8" id="KW-0547">Nucleotide-binding</keyword>
<dbReference type="SUPFAM" id="SSF55785">
    <property type="entry name" value="PYP-like sensor domain (PAS domain)"/>
    <property type="match status" value="1"/>
</dbReference>
<evidence type="ECO:0000256" key="2">
    <source>
        <dbReference type="ARBA" id="ARBA00004236"/>
    </source>
</evidence>